<accession>A0A4R6GK16</accession>
<evidence type="ECO:0000256" key="2">
    <source>
        <dbReference type="SAM" id="Phobius"/>
    </source>
</evidence>
<dbReference type="PANTHER" id="PTHR24273">
    <property type="entry name" value="FI04643P-RELATED"/>
    <property type="match status" value="1"/>
</dbReference>
<keyword evidence="2" id="KW-0812">Transmembrane</keyword>
<keyword evidence="1" id="KW-0677">Repeat</keyword>
<feature type="transmembrane region" description="Helical" evidence="2">
    <location>
        <begin position="25"/>
        <end position="44"/>
    </location>
</feature>
<dbReference type="EMBL" id="SNWI01000020">
    <property type="protein sequence ID" value="TDN95376.1"/>
    <property type="molecule type" value="Genomic_DNA"/>
</dbReference>
<gene>
    <name evidence="4" type="ORF">DET52_1201</name>
</gene>
<dbReference type="OrthoDB" id="1121493at2"/>
<evidence type="ECO:0000313" key="5">
    <source>
        <dbReference type="Proteomes" id="UP000294848"/>
    </source>
</evidence>
<dbReference type="RefSeq" id="WP_133467076.1">
    <property type="nucleotide sequence ID" value="NZ_SNWI01000020.1"/>
</dbReference>
<dbReference type="PANTHER" id="PTHR24273:SF32">
    <property type="entry name" value="HYALIN"/>
    <property type="match status" value="1"/>
</dbReference>
<dbReference type="PROSITE" id="PS50825">
    <property type="entry name" value="HYR"/>
    <property type="match status" value="1"/>
</dbReference>
<keyword evidence="2" id="KW-0472">Membrane</keyword>
<proteinExistence type="predicted"/>
<dbReference type="AlphaFoldDB" id="A0A4R6GK16"/>
<protein>
    <submittedName>
        <fullName evidence="4">HYR domain-containing protein</fullName>
    </submittedName>
</protein>
<dbReference type="Pfam" id="PF02494">
    <property type="entry name" value="HYR"/>
    <property type="match status" value="1"/>
</dbReference>
<reference evidence="4 5" key="1">
    <citation type="submission" date="2019-03" db="EMBL/GenBank/DDBJ databases">
        <title>Freshwater and sediment microbial communities from various areas in North America, analyzing microbe dynamics in response to fracking.</title>
        <authorList>
            <person name="Lamendella R."/>
        </authorList>
    </citation>
    <scope>NUCLEOTIDE SEQUENCE [LARGE SCALE GENOMIC DNA]</scope>
    <source>
        <strain evidence="4 5">114D</strain>
    </source>
</reference>
<dbReference type="InterPro" id="IPR003410">
    <property type="entry name" value="HYR_dom"/>
</dbReference>
<feature type="non-terminal residue" evidence="4">
    <location>
        <position position="560"/>
    </location>
</feature>
<feature type="domain" description="HYR" evidence="3">
    <location>
        <begin position="444"/>
        <end position="534"/>
    </location>
</feature>
<evidence type="ECO:0000259" key="3">
    <source>
        <dbReference type="PROSITE" id="PS50825"/>
    </source>
</evidence>
<name>A0A4R6GK16_9BACT</name>
<comment type="caution">
    <text evidence="4">The sequence shown here is derived from an EMBL/GenBank/DDBJ whole genome shotgun (WGS) entry which is preliminary data.</text>
</comment>
<evidence type="ECO:0000313" key="4">
    <source>
        <dbReference type="EMBL" id="TDN95376.1"/>
    </source>
</evidence>
<evidence type="ECO:0000256" key="1">
    <source>
        <dbReference type="ARBA" id="ARBA00022737"/>
    </source>
</evidence>
<dbReference type="Proteomes" id="UP000294848">
    <property type="component" value="Unassembled WGS sequence"/>
</dbReference>
<keyword evidence="2" id="KW-1133">Transmembrane helix</keyword>
<organism evidence="4 5">
    <name type="scientific">Sunxiuqinia elliptica</name>
    <dbReference type="NCBI Taxonomy" id="655355"/>
    <lineage>
        <taxon>Bacteria</taxon>
        <taxon>Pseudomonadati</taxon>
        <taxon>Bacteroidota</taxon>
        <taxon>Bacteroidia</taxon>
        <taxon>Marinilabiliales</taxon>
        <taxon>Prolixibacteraceae</taxon>
        <taxon>Sunxiuqinia</taxon>
    </lineage>
</organism>
<sequence length="560" mass="59305">MKQNISQSVSFLIQLMVEKLKENKLLKYVFLLLFLSGVSVSQIYGQTVGILGNPIIDGNKCDNDGYLDPNITNGFGNVSNAKCDIGEIWYSSGVYGNSEFYFSFTRNASGQAGFAIYFDVDGNLTNGTGDGADIAIFTGLSPSGGISDKTVYSYNGTGFVPNGTSFTGELGSVTCNGTDEGFIEIAVSYDNINFNVCSGHKLRLVKIVSWTADFEQGNVIETIDFSDATFTINTSPTLSDLVVVPNGDICRGEEITFSTVLSDVDGIDDLSAFSIDIDTNYIAPYTNFEPLASAYTMSSEQIDANSWELSFTFNYPTTGTRNFAVRAMDPWDCDLDVIKFASVTIVENTNSPVISCPVTSTQDLDTDAGECSYTHSGTDWDASATDIDPCGDPTVRYELIGATSGSGTSLSGVAFNKGTTTVTWYAEDGVPEHTVTCSFDVVVSDTEDPTISCAVPSASYASDNGECSYTVPGTGLDPLSTGDNCGVATVTNDFNSQSSLSGAVFPVGTTTVKWIVTDDSGNTAECSFDVTVTDDEAPVLSGCPSNISQSNDAGECSAVV</sequence>